<dbReference type="Proteomes" id="UP001431783">
    <property type="component" value="Unassembled WGS sequence"/>
</dbReference>
<dbReference type="AlphaFoldDB" id="A0AAW1U7E7"/>
<feature type="chain" id="PRO_5043946077" evidence="1">
    <location>
        <begin position="17"/>
        <end position="159"/>
    </location>
</feature>
<accession>A0AAW1U7E7</accession>
<evidence type="ECO:0000313" key="2">
    <source>
        <dbReference type="EMBL" id="KAK9876577.1"/>
    </source>
</evidence>
<keyword evidence="1" id="KW-0732">Signal</keyword>
<protein>
    <submittedName>
        <fullName evidence="2">Uncharacterized protein</fullName>
    </submittedName>
</protein>
<reference evidence="2 3" key="1">
    <citation type="submission" date="2023-03" db="EMBL/GenBank/DDBJ databases">
        <title>Genome insight into feeding habits of ladybird beetles.</title>
        <authorList>
            <person name="Li H.-S."/>
            <person name="Huang Y.-H."/>
            <person name="Pang H."/>
        </authorList>
    </citation>
    <scope>NUCLEOTIDE SEQUENCE [LARGE SCALE GENOMIC DNA]</scope>
    <source>
        <strain evidence="2">SYSU_2023b</strain>
        <tissue evidence="2">Whole body</tissue>
    </source>
</reference>
<evidence type="ECO:0000256" key="1">
    <source>
        <dbReference type="SAM" id="SignalP"/>
    </source>
</evidence>
<keyword evidence="3" id="KW-1185">Reference proteome</keyword>
<evidence type="ECO:0000313" key="3">
    <source>
        <dbReference type="Proteomes" id="UP001431783"/>
    </source>
</evidence>
<organism evidence="2 3">
    <name type="scientific">Henosepilachna vigintioctopunctata</name>
    <dbReference type="NCBI Taxonomy" id="420089"/>
    <lineage>
        <taxon>Eukaryota</taxon>
        <taxon>Metazoa</taxon>
        <taxon>Ecdysozoa</taxon>
        <taxon>Arthropoda</taxon>
        <taxon>Hexapoda</taxon>
        <taxon>Insecta</taxon>
        <taxon>Pterygota</taxon>
        <taxon>Neoptera</taxon>
        <taxon>Endopterygota</taxon>
        <taxon>Coleoptera</taxon>
        <taxon>Polyphaga</taxon>
        <taxon>Cucujiformia</taxon>
        <taxon>Coccinelloidea</taxon>
        <taxon>Coccinellidae</taxon>
        <taxon>Epilachninae</taxon>
        <taxon>Epilachnini</taxon>
        <taxon>Henosepilachna</taxon>
    </lineage>
</organism>
<name>A0AAW1U7E7_9CUCU</name>
<gene>
    <name evidence="2" type="ORF">WA026_013957</name>
</gene>
<feature type="signal peptide" evidence="1">
    <location>
        <begin position="1"/>
        <end position="16"/>
    </location>
</feature>
<sequence length="159" mass="16894">MGPFCLILTSIVSATCSPIGSLSGSLDVNIVDPIVNFQIPTLSPKSFTLVPGFPDSGRTRAVMEQESILSKIDSKYSSAQKAVADILNPKPIVDTIREEEKYGNEGDKFKTVGRALVNGFEALSNTINALIDIPVTKVKFLGKQITANLNAVGGKLVGL</sequence>
<comment type="caution">
    <text evidence="2">The sequence shown here is derived from an EMBL/GenBank/DDBJ whole genome shotgun (WGS) entry which is preliminary data.</text>
</comment>
<dbReference type="EMBL" id="JARQZJ010000037">
    <property type="protein sequence ID" value="KAK9876577.1"/>
    <property type="molecule type" value="Genomic_DNA"/>
</dbReference>
<proteinExistence type="predicted"/>